<dbReference type="AlphaFoldDB" id="A0A1Z4KRC1"/>
<organism evidence="1 2">
    <name type="scientific">Trichormus variabilis NIES-23</name>
    <dbReference type="NCBI Taxonomy" id="1973479"/>
    <lineage>
        <taxon>Bacteria</taxon>
        <taxon>Bacillati</taxon>
        <taxon>Cyanobacteriota</taxon>
        <taxon>Cyanophyceae</taxon>
        <taxon>Nostocales</taxon>
        <taxon>Nostocaceae</taxon>
        <taxon>Trichormus</taxon>
    </lineage>
</organism>
<sequence>MHSVFGVLAKIFNRKSLIMKIRKIACALTLATTLIAGITLKANAEQPLGVITRKSEVAPEGVAREIRGTFQLENVTKYPLIIEFSPVRTESYLFNVGERRIILKPGESKEIAYIGGIFQDGKWQINFQLRLLSEQGILAGRHTVDVYFLVEKGKYQASTYEKLFLVPDVRDSVLGDSFSVNQDDGSIPRAPLGDIRYPAMKDLLNMQRESILKIPTESSGKAERPTVNITNPTIRQPNIRQPILSPTPILKSLASNKTLLASGTVQAKGVFSWKGMDNLLHPAFGWRVRAWRLQGGNWVKVAEDWIESNGSWNLSFPQQAGKVKFQYVAFNRFFTPQTSSGDTYRWVGPERSSVSLTHNEGGWIADTSGGAVRGLGEVYKEGMDLWSKLYWDGGINPVRKESIKVIFPNTAYDCGNGSGVPWSCANTGGNIWLIPSHASRNGVMQHELAHQINYEYWDNKRPAGSGGSHTLGDCYTPGLAMMEGFANFMVFWTQAARGASPDGGFDFAVENPAFACQNPINRNESWTAATFWDFHDTRADGQDNLWFNHPGAVPGIYLRAGMKSSMADFATIYRNGANAEHRTIIDNIARQNFIIP</sequence>
<dbReference type="Proteomes" id="UP000217507">
    <property type="component" value="Chromosome"/>
</dbReference>
<accession>A0A1Z4KRC1</accession>
<proteinExistence type="predicted"/>
<reference evidence="1 2" key="1">
    <citation type="submission" date="2017-06" db="EMBL/GenBank/DDBJ databases">
        <title>Genome sequencing of cyanobaciteial culture collection at National Institute for Environmental Studies (NIES).</title>
        <authorList>
            <person name="Hirose Y."/>
            <person name="Shimura Y."/>
            <person name="Fujisawa T."/>
            <person name="Nakamura Y."/>
            <person name="Kawachi M."/>
        </authorList>
    </citation>
    <scope>NUCLEOTIDE SEQUENCE [LARGE SCALE GENOMIC DNA]</scope>
    <source>
        <strain evidence="1 2">NIES-23</strain>
    </source>
</reference>
<dbReference type="EMBL" id="AP018216">
    <property type="protein sequence ID" value="BAY71443.1"/>
    <property type="molecule type" value="Genomic_DNA"/>
</dbReference>
<protein>
    <submittedName>
        <fullName evidence="1">Uncharacterized protein</fullName>
    </submittedName>
</protein>
<gene>
    <name evidence="1" type="ORF">NIES23_42610</name>
</gene>
<evidence type="ECO:0000313" key="1">
    <source>
        <dbReference type="EMBL" id="BAY71443.1"/>
    </source>
</evidence>
<name>A0A1Z4KRC1_ANAVA</name>
<evidence type="ECO:0000313" key="2">
    <source>
        <dbReference type="Proteomes" id="UP000217507"/>
    </source>
</evidence>